<accession>A0ABS7T074</accession>
<proteinExistence type="predicted"/>
<dbReference type="Proteomes" id="UP000734271">
    <property type="component" value="Unassembled WGS sequence"/>
</dbReference>
<protein>
    <submittedName>
        <fullName evidence="2">SdpI family protein</fullName>
    </submittedName>
</protein>
<dbReference type="InterPro" id="IPR025962">
    <property type="entry name" value="SdpI/YhfL"/>
</dbReference>
<name>A0ABS7T074_9FIRM</name>
<keyword evidence="3" id="KW-1185">Reference proteome</keyword>
<keyword evidence="1" id="KW-1133">Transmembrane helix</keyword>
<evidence type="ECO:0000313" key="2">
    <source>
        <dbReference type="EMBL" id="MBZ2387163.1"/>
    </source>
</evidence>
<sequence length="112" mass="13268">MKFEDFLIFLFPAYFVIVGFISNMIKDKPIDKKYGYRTELSMKSKQNWYFANSFMAKGSFALAFIFMALGLVLNNFADMTRYRRILFIIIEFMSYIILGITLENRLKTAHKK</sequence>
<keyword evidence="1" id="KW-0812">Transmembrane</keyword>
<feature type="transmembrane region" description="Helical" evidence="1">
    <location>
        <begin position="85"/>
        <end position="102"/>
    </location>
</feature>
<organism evidence="2 3">
    <name type="scientific">Anaerococcus murdochii</name>
    <dbReference type="NCBI Taxonomy" id="411577"/>
    <lineage>
        <taxon>Bacteria</taxon>
        <taxon>Bacillati</taxon>
        <taxon>Bacillota</taxon>
        <taxon>Tissierellia</taxon>
        <taxon>Tissierellales</taxon>
        <taxon>Peptoniphilaceae</taxon>
        <taxon>Anaerococcus</taxon>
    </lineage>
</organism>
<dbReference type="RefSeq" id="WP_223420088.1">
    <property type="nucleotide sequence ID" value="NZ_JAIPME010000002.1"/>
</dbReference>
<comment type="caution">
    <text evidence="2">The sequence shown here is derived from an EMBL/GenBank/DDBJ whole genome shotgun (WGS) entry which is preliminary data.</text>
</comment>
<keyword evidence="1" id="KW-0472">Membrane</keyword>
<dbReference type="EMBL" id="JAIPME010000002">
    <property type="protein sequence ID" value="MBZ2387163.1"/>
    <property type="molecule type" value="Genomic_DNA"/>
</dbReference>
<reference evidence="2 3" key="1">
    <citation type="submission" date="2021-08" db="EMBL/GenBank/DDBJ databases">
        <title>FDA dAtabase for Regulatory Grade micrObial Sequences (FDA-ARGOS): Supporting development and validation of Infectious Disease Dx tests.</title>
        <authorList>
            <person name="Sproer C."/>
            <person name="Gronow S."/>
            <person name="Severitt S."/>
            <person name="Schroder I."/>
            <person name="Tallon L."/>
            <person name="Sadzewicz L."/>
            <person name="Zhao X."/>
            <person name="Boylan J."/>
            <person name="Ott S."/>
            <person name="Bowen H."/>
            <person name="Vavikolanu K."/>
            <person name="Hazen T."/>
            <person name="Aluvathingal J."/>
            <person name="Nadendla S."/>
            <person name="Lowell S."/>
            <person name="Myers T."/>
            <person name="Yan Y."/>
            <person name="Sichtig H."/>
        </authorList>
    </citation>
    <scope>NUCLEOTIDE SEQUENCE [LARGE SCALE GENOMIC DNA]</scope>
    <source>
        <strain evidence="2 3">FDAARGOS_1460</strain>
    </source>
</reference>
<evidence type="ECO:0000313" key="3">
    <source>
        <dbReference type="Proteomes" id="UP000734271"/>
    </source>
</evidence>
<evidence type="ECO:0000256" key="1">
    <source>
        <dbReference type="SAM" id="Phobius"/>
    </source>
</evidence>
<dbReference type="Pfam" id="PF13630">
    <property type="entry name" value="SdpI"/>
    <property type="match status" value="1"/>
</dbReference>
<feature type="transmembrane region" description="Helical" evidence="1">
    <location>
        <begin position="47"/>
        <end position="73"/>
    </location>
</feature>
<gene>
    <name evidence="2" type="ORF">K8P03_07690</name>
</gene>
<feature type="transmembrane region" description="Helical" evidence="1">
    <location>
        <begin position="6"/>
        <end position="26"/>
    </location>
</feature>